<dbReference type="Pfam" id="PF06508">
    <property type="entry name" value="QueC"/>
    <property type="match status" value="1"/>
</dbReference>
<dbReference type="Proteomes" id="UP000033023">
    <property type="component" value="Segment"/>
</dbReference>
<dbReference type="KEGG" id="vg:26646267"/>
<evidence type="ECO:0000313" key="12">
    <source>
        <dbReference type="Proteomes" id="UP000033023"/>
    </source>
</evidence>
<protein>
    <recommendedName>
        <fullName evidence="8">7-cyano-7-deazaguanine synthase</fullName>
        <ecNumber evidence="8">6.3.4.20</ecNumber>
    </recommendedName>
</protein>
<evidence type="ECO:0000256" key="8">
    <source>
        <dbReference type="ARBA" id="ARBA00039149"/>
    </source>
</evidence>
<keyword evidence="4" id="KW-0547">Nucleotide-binding</keyword>
<comment type="catalytic activity">
    <reaction evidence="9">
        <text>7-carboxy-7-carbaguanine + NH4(+) + 2 ATP = 7-cyano-7-carbaguanine + 2 AMP + 2 diphosphate + 2 H(+)</text>
        <dbReference type="Rhea" id="RHEA:27982"/>
        <dbReference type="ChEBI" id="CHEBI:15378"/>
        <dbReference type="ChEBI" id="CHEBI:28938"/>
        <dbReference type="ChEBI" id="CHEBI:30616"/>
        <dbReference type="ChEBI" id="CHEBI:33019"/>
        <dbReference type="ChEBI" id="CHEBI:45075"/>
        <dbReference type="ChEBI" id="CHEBI:61036"/>
        <dbReference type="ChEBI" id="CHEBI:456215"/>
        <dbReference type="EC" id="6.3.4.20"/>
    </reaction>
</comment>
<proteinExistence type="inferred from homology"/>
<keyword evidence="11" id="KW-0808">Transferase</keyword>
<dbReference type="InterPro" id="IPR014729">
    <property type="entry name" value="Rossmann-like_a/b/a_fold"/>
</dbReference>
<keyword evidence="6" id="KW-0067">ATP-binding</keyword>
<keyword evidence="3" id="KW-0479">Metal-binding</keyword>
<evidence type="ECO:0000256" key="2">
    <source>
        <dbReference type="ARBA" id="ARBA00022598"/>
    </source>
</evidence>
<name>A0A0E3GMI2_9CAUD</name>
<comment type="pathway">
    <text evidence="1">Purine metabolism; 7-cyano-7-deazaguanine biosynthesis.</text>
</comment>
<reference evidence="12" key="2">
    <citation type="submission" date="2015-01" db="EMBL/GenBank/DDBJ databases">
        <title>Complete sequence of three novel 9g-like phages.</title>
        <authorList>
            <person name="Carstens A.B."/>
            <person name="Hansen L.H."/>
            <person name="Kot W."/>
        </authorList>
    </citation>
    <scope>NUCLEOTIDE SEQUENCE [LARGE SCALE GENOMIC DNA]</scope>
</reference>
<dbReference type="SUPFAM" id="SSF52402">
    <property type="entry name" value="Adenine nucleotide alpha hydrolases-like"/>
    <property type="match status" value="1"/>
</dbReference>
<dbReference type="Pfam" id="PF13537">
    <property type="entry name" value="GATase_7"/>
    <property type="match status" value="1"/>
</dbReference>
<sequence length="471" mass="52194">MCSIFGVITNGQPESLIIRNDINDLIKASINRGRDGLGVRFTHGDHSMHPQRIVSVGKETSLERLVKVGRIASHAGAIGSFTMIGNARAEPTTEWVVDKNEWDQQPYHMDGWTIVHNGTIANDKDLRTYALQTKIDSAAIVEQLAECTLSADEMCLSDFNYLYSVFHEVVRKLKGSFAILATHDSLPGYVFAACNYRPIWIGKTQTGMYFASQEDMLPTRAIKQMLKPYTCNVVTSTDVCNEVDLIPNKQTQRALVVASGGMDSTVAAQMCKSNGLDVTLINFQYGCRAETNELYAIRKIAEVMEVPLIEFPIPIYDKKDSPLFDQDAAIAGGEEGAEFAHEWVPARNLVMLSVATAYAEANGFDYIVLGNNLEEAGAYPDNEPEFINRFNQVLPFAVGDGKRVEVLMPVGNLMKHEIVATGLRLGAPLEHTWSCYRNGDLHCGTCGPCMMRQTAFNINNAQEVIKYENEE</sequence>
<accession>A0A0E3GMI2</accession>
<comment type="similarity">
    <text evidence="7">Belongs to the QueC family.</text>
</comment>
<evidence type="ECO:0000256" key="3">
    <source>
        <dbReference type="ARBA" id="ARBA00022723"/>
    </source>
</evidence>
<evidence type="ECO:0000259" key="10">
    <source>
        <dbReference type="PROSITE" id="PS51278"/>
    </source>
</evidence>
<keyword evidence="2" id="KW-0436">Ligase</keyword>
<dbReference type="SUPFAM" id="SSF56235">
    <property type="entry name" value="N-terminal nucleophile aminohydrolases (Ntn hydrolases)"/>
    <property type="match status" value="1"/>
</dbReference>
<feature type="domain" description="Glutamine amidotransferase type-2" evidence="10">
    <location>
        <begin position="2"/>
        <end position="237"/>
    </location>
</feature>
<evidence type="ECO:0000256" key="6">
    <source>
        <dbReference type="ARBA" id="ARBA00022840"/>
    </source>
</evidence>
<keyword evidence="12" id="KW-1185">Reference proteome</keyword>
<dbReference type="GO" id="GO:0046872">
    <property type="term" value="F:metal ion binding"/>
    <property type="evidence" value="ECO:0007669"/>
    <property type="project" value="UniProtKB-KW"/>
</dbReference>
<dbReference type="GO" id="GO:0016874">
    <property type="term" value="F:ligase activity"/>
    <property type="evidence" value="ECO:0007669"/>
    <property type="project" value="UniProtKB-KW"/>
</dbReference>
<keyword evidence="11" id="KW-0315">Glutamine amidotransferase</keyword>
<dbReference type="PANTHER" id="PTHR42914:SF1">
    <property type="entry name" value="7-CYANO-7-DEAZAGUANINE SYNTHASE"/>
    <property type="match status" value="1"/>
</dbReference>
<dbReference type="EC" id="6.3.4.20" evidence="8"/>
<dbReference type="PROSITE" id="PS51278">
    <property type="entry name" value="GATASE_TYPE_2"/>
    <property type="match status" value="1"/>
</dbReference>
<dbReference type="Gene3D" id="3.60.20.10">
    <property type="entry name" value="Glutamine Phosphoribosylpyrophosphate, subunit 1, domain 1"/>
    <property type="match status" value="1"/>
</dbReference>
<keyword evidence="5" id="KW-0862">Zinc</keyword>
<dbReference type="OrthoDB" id="1951at10239"/>
<dbReference type="InterPro" id="IPR018317">
    <property type="entry name" value="QueC"/>
</dbReference>
<dbReference type="InterPro" id="IPR017932">
    <property type="entry name" value="GATase_2_dom"/>
</dbReference>
<dbReference type="GO" id="GO:0005524">
    <property type="term" value="F:ATP binding"/>
    <property type="evidence" value="ECO:0007669"/>
    <property type="project" value="UniProtKB-KW"/>
</dbReference>
<evidence type="ECO:0000256" key="7">
    <source>
        <dbReference type="ARBA" id="ARBA00037993"/>
    </source>
</evidence>
<dbReference type="GO" id="GO:0016740">
    <property type="term" value="F:transferase activity"/>
    <property type="evidence" value="ECO:0007669"/>
    <property type="project" value="UniProtKB-KW"/>
</dbReference>
<evidence type="ECO:0000256" key="9">
    <source>
        <dbReference type="ARBA" id="ARBA00047890"/>
    </source>
</evidence>
<dbReference type="PANTHER" id="PTHR42914">
    <property type="entry name" value="7-CYANO-7-DEAZAGUANINE SYNTHASE"/>
    <property type="match status" value="1"/>
</dbReference>
<dbReference type="RefSeq" id="YP_009220006.1">
    <property type="nucleotide sequence ID" value="NC_029028.1"/>
</dbReference>
<dbReference type="InterPro" id="IPR029055">
    <property type="entry name" value="Ntn_hydrolases_N"/>
</dbReference>
<evidence type="ECO:0000256" key="1">
    <source>
        <dbReference type="ARBA" id="ARBA00005061"/>
    </source>
</evidence>
<evidence type="ECO:0000313" key="11">
    <source>
        <dbReference type="EMBL" id="AKA60902.1"/>
    </source>
</evidence>
<evidence type="ECO:0000256" key="4">
    <source>
        <dbReference type="ARBA" id="ARBA00022741"/>
    </source>
</evidence>
<reference evidence="11 12" key="1">
    <citation type="journal article" date="2015" name="Genome Announc.">
        <title>Complete Genome Sequences of Four Novel Escherichia coli Bacteriophages Belonging to New Phage Groups.</title>
        <authorList>
            <person name="Carstens A.B."/>
            <person name="Kot W."/>
            <person name="Hansen L.H."/>
        </authorList>
    </citation>
    <scope>NUCLEOTIDE SEQUENCE [LARGE SCALE GENOMIC DNA]</scope>
</reference>
<dbReference type="EMBL" id="KP719132">
    <property type="protein sequence ID" value="AKA60902.1"/>
    <property type="molecule type" value="Genomic_DNA"/>
</dbReference>
<dbReference type="Gene3D" id="3.40.50.620">
    <property type="entry name" value="HUPs"/>
    <property type="match status" value="1"/>
</dbReference>
<dbReference type="CDD" id="cd01995">
    <property type="entry name" value="QueC-like"/>
    <property type="match status" value="1"/>
</dbReference>
<organism evidence="11 12">
    <name type="scientific">Enterobacteria phage JenP1</name>
    <dbReference type="NCBI Taxonomy" id="1610837"/>
    <lineage>
        <taxon>Viruses</taxon>
        <taxon>Duplodnaviria</taxon>
        <taxon>Heunggongvirae</taxon>
        <taxon>Uroviricota</taxon>
        <taxon>Caudoviricetes</taxon>
        <taxon>Queuovirinae</taxon>
        <taxon>Nonagvirus</taxon>
        <taxon>Nonagvirus JenP1</taxon>
    </lineage>
</organism>
<dbReference type="HAMAP" id="MF_01633">
    <property type="entry name" value="QueC"/>
    <property type="match status" value="1"/>
</dbReference>
<evidence type="ECO:0000256" key="5">
    <source>
        <dbReference type="ARBA" id="ARBA00022833"/>
    </source>
</evidence>
<dbReference type="GeneID" id="26646267"/>